<dbReference type="PIRSF" id="PIRSF019693">
    <property type="entry name" value="VAMP-associated"/>
    <property type="match status" value="1"/>
</dbReference>
<dbReference type="AlphaFoldDB" id="A0A9W8DR37"/>
<dbReference type="InterPro" id="IPR013783">
    <property type="entry name" value="Ig-like_fold"/>
</dbReference>
<evidence type="ECO:0000256" key="6">
    <source>
        <dbReference type="SAM" id="Coils"/>
    </source>
</evidence>
<dbReference type="GO" id="GO:0090158">
    <property type="term" value="P:endoplasmic reticulum membrane organization"/>
    <property type="evidence" value="ECO:0007669"/>
    <property type="project" value="TreeGrafter"/>
</dbReference>
<accession>A0A9W8DR37</accession>
<dbReference type="GO" id="GO:0005789">
    <property type="term" value="C:endoplasmic reticulum membrane"/>
    <property type="evidence" value="ECO:0007669"/>
    <property type="project" value="InterPro"/>
</dbReference>
<feature type="coiled-coil region" evidence="6">
    <location>
        <begin position="234"/>
        <end position="268"/>
    </location>
</feature>
<dbReference type="PROSITE" id="PS50202">
    <property type="entry name" value="MSP"/>
    <property type="match status" value="1"/>
</dbReference>
<feature type="compositionally biased region" description="Polar residues" evidence="7">
    <location>
        <begin position="195"/>
        <end position="215"/>
    </location>
</feature>
<evidence type="ECO:0000313" key="10">
    <source>
        <dbReference type="EMBL" id="KAJ1921165.1"/>
    </source>
</evidence>
<dbReference type="InterPro" id="IPR000535">
    <property type="entry name" value="MSP_dom"/>
</dbReference>
<evidence type="ECO:0000256" key="1">
    <source>
        <dbReference type="ARBA" id="ARBA00004211"/>
    </source>
</evidence>
<sequence length="305" mass="33892">MALLYDPNSHLVFNINGNGNAEDTLNLTNKNSFGVLFKIKTTAPKQFCVRPNAGYLDPMQSVSVKIILQPQKDSKQLNARDKFLVQSFQDKIDAKSLTEKEAWALIESNHKPDVQEKKIRVRYVYPQTADTEAQHGTEGSSGAAPVPAAPKSPRRDTGRSPSPTDAFNASERLSTPDTSLLLQPEKSAEEKDAEPQSTTQQHVPESTAQQQQQIHTGDLLSDIPESPIDNTVGVTQGDEELKTAKSEIKKLQSEVQNYKRILDTKTNERASSQQQQQHQLEMEGFSLQAVGIFALIAFLIGYWLF</sequence>
<protein>
    <submittedName>
        <fullName evidence="10">Phosphatidylinositol-binding protein scs2</fullName>
    </submittedName>
</protein>
<keyword evidence="5 8" id="KW-0472">Membrane</keyword>
<evidence type="ECO:0000256" key="4">
    <source>
        <dbReference type="ARBA" id="ARBA00022989"/>
    </source>
</evidence>
<dbReference type="OrthoDB" id="264603at2759"/>
<proteinExistence type="inferred from homology"/>
<feature type="compositionally biased region" description="Low complexity" evidence="7">
    <location>
        <begin position="140"/>
        <end position="151"/>
    </location>
</feature>
<evidence type="ECO:0000256" key="5">
    <source>
        <dbReference type="ARBA" id="ARBA00023136"/>
    </source>
</evidence>
<evidence type="ECO:0000256" key="7">
    <source>
        <dbReference type="SAM" id="MobiDB-lite"/>
    </source>
</evidence>
<dbReference type="PANTHER" id="PTHR10809">
    <property type="entry name" value="VESICLE-ASSOCIATED MEMBRANE PROTEIN-ASSOCIATED PROTEIN"/>
    <property type="match status" value="1"/>
</dbReference>
<comment type="caution">
    <text evidence="10">The sequence shown here is derived from an EMBL/GenBank/DDBJ whole genome shotgun (WGS) entry which is preliminary data.</text>
</comment>
<dbReference type="GO" id="GO:0061817">
    <property type="term" value="P:endoplasmic reticulum-plasma membrane tethering"/>
    <property type="evidence" value="ECO:0007669"/>
    <property type="project" value="TreeGrafter"/>
</dbReference>
<keyword evidence="6" id="KW-0175">Coiled coil</keyword>
<reference evidence="10" key="1">
    <citation type="submission" date="2022-07" db="EMBL/GenBank/DDBJ databases">
        <title>Phylogenomic reconstructions and comparative analyses of Kickxellomycotina fungi.</title>
        <authorList>
            <person name="Reynolds N.K."/>
            <person name="Stajich J.E."/>
            <person name="Barry K."/>
            <person name="Grigoriev I.V."/>
            <person name="Crous P."/>
            <person name="Smith M.E."/>
        </authorList>
    </citation>
    <scope>NUCLEOTIDE SEQUENCE</scope>
    <source>
        <strain evidence="10">NBRC 100468</strain>
    </source>
</reference>
<comment type="subcellular location">
    <subcellularLocation>
        <location evidence="1">Membrane</location>
        <topology evidence="1">Single-pass type IV membrane protein</topology>
    </subcellularLocation>
</comment>
<keyword evidence="3 8" id="KW-0812">Transmembrane</keyword>
<dbReference type="Proteomes" id="UP001150538">
    <property type="component" value="Unassembled WGS sequence"/>
</dbReference>
<feature type="domain" description="MSP" evidence="9">
    <location>
        <begin position="2"/>
        <end position="124"/>
    </location>
</feature>
<gene>
    <name evidence="10" type="primary">SCS2</name>
    <name evidence="10" type="ORF">H4219_000763</name>
</gene>
<dbReference type="EMBL" id="JANBPU010000006">
    <property type="protein sequence ID" value="KAJ1921165.1"/>
    <property type="molecule type" value="Genomic_DNA"/>
</dbReference>
<evidence type="ECO:0000313" key="11">
    <source>
        <dbReference type="Proteomes" id="UP001150538"/>
    </source>
</evidence>
<organism evidence="10 11">
    <name type="scientific">Mycoemilia scoparia</name>
    <dbReference type="NCBI Taxonomy" id="417184"/>
    <lineage>
        <taxon>Eukaryota</taxon>
        <taxon>Fungi</taxon>
        <taxon>Fungi incertae sedis</taxon>
        <taxon>Zoopagomycota</taxon>
        <taxon>Kickxellomycotina</taxon>
        <taxon>Kickxellomycetes</taxon>
        <taxon>Kickxellales</taxon>
        <taxon>Kickxellaceae</taxon>
        <taxon>Mycoemilia</taxon>
    </lineage>
</organism>
<dbReference type="SUPFAM" id="SSF49354">
    <property type="entry name" value="PapD-like"/>
    <property type="match status" value="1"/>
</dbReference>
<comment type="similarity">
    <text evidence="2">Belongs to the VAMP-associated protein (VAP) (TC 9.B.17) family.</text>
</comment>
<feature type="compositionally biased region" description="Polar residues" evidence="7">
    <location>
        <begin position="159"/>
        <end position="181"/>
    </location>
</feature>
<evidence type="ECO:0000259" key="9">
    <source>
        <dbReference type="PROSITE" id="PS50202"/>
    </source>
</evidence>
<dbReference type="GO" id="GO:0005886">
    <property type="term" value="C:plasma membrane"/>
    <property type="evidence" value="ECO:0007669"/>
    <property type="project" value="TreeGrafter"/>
</dbReference>
<evidence type="ECO:0000256" key="3">
    <source>
        <dbReference type="ARBA" id="ARBA00022692"/>
    </source>
</evidence>
<name>A0A9W8DR37_9FUNG</name>
<dbReference type="PANTHER" id="PTHR10809:SF6">
    <property type="entry name" value="AT11025P-RELATED"/>
    <property type="match status" value="1"/>
</dbReference>
<dbReference type="Pfam" id="PF00635">
    <property type="entry name" value="Motile_Sperm"/>
    <property type="match status" value="1"/>
</dbReference>
<evidence type="ECO:0000256" key="2">
    <source>
        <dbReference type="ARBA" id="ARBA00008932"/>
    </source>
</evidence>
<feature type="region of interest" description="Disordered" evidence="7">
    <location>
        <begin position="131"/>
        <end position="233"/>
    </location>
</feature>
<feature type="transmembrane region" description="Helical" evidence="8">
    <location>
        <begin position="285"/>
        <end position="304"/>
    </location>
</feature>
<keyword evidence="11" id="KW-1185">Reference proteome</keyword>
<dbReference type="InterPro" id="IPR008962">
    <property type="entry name" value="PapD-like_sf"/>
</dbReference>
<keyword evidence="4 8" id="KW-1133">Transmembrane helix</keyword>
<evidence type="ECO:0000256" key="8">
    <source>
        <dbReference type="SAM" id="Phobius"/>
    </source>
</evidence>
<dbReference type="InterPro" id="IPR016763">
    <property type="entry name" value="VAP"/>
</dbReference>
<dbReference type="Gene3D" id="2.60.40.10">
    <property type="entry name" value="Immunoglobulins"/>
    <property type="match status" value="1"/>
</dbReference>